<dbReference type="Proteomes" id="UP000177960">
    <property type="component" value="Unassembled WGS sequence"/>
</dbReference>
<evidence type="ECO:0000256" key="2">
    <source>
        <dbReference type="ARBA" id="ARBA00022475"/>
    </source>
</evidence>
<dbReference type="PANTHER" id="PTHR33908:SF11">
    <property type="entry name" value="MEMBRANE PROTEIN"/>
    <property type="match status" value="1"/>
</dbReference>
<dbReference type="InterPro" id="IPR050297">
    <property type="entry name" value="LipidA_mod_glycosyltrf_83"/>
</dbReference>
<comment type="caution">
    <text evidence="10">The sequence shown here is derived from an EMBL/GenBank/DDBJ whole genome shotgun (WGS) entry which is preliminary data.</text>
</comment>
<feature type="transmembrane region" description="Helical" evidence="8">
    <location>
        <begin position="305"/>
        <end position="324"/>
    </location>
</feature>
<keyword evidence="3" id="KW-0328">Glycosyltransferase</keyword>
<evidence type="ECO:0000256" key="5">
    <source>
        <dbReference type="ARBA" id="ARBA00022692"/>
    </source>
</evidence>
<evidence type="ECO:0000313" key="10">
    <source>
        <dbReference type="EMBL" id="OGY64281.1"/>
    </source>
</evidence>
<keyword evidence="2" id="KW-1003">Cell membrane</keyword>
<evidence type="ECO:0000313" key="11">
    <source>
        <dbReference type="Proteomes" id="UP000177960"/>
    </source>
</evidence>
<evidence type="ECO:0000256" key="1">
    <source>
        <dbReference type="ARBA" id="ARBA00004651"/>
    </source>
</evidence>
<keyword evidence="4" id="KW-0808">Transferase</keyword>
<evidence type="ECO:0000259" key="9">
    <source>
        <dbReference type="Pfam" id="PF13231"/>
    </source>
</evidence>
<gene>
    <name evidence="10" type="ORF">A3B92_00650</name>
</gene>
<evidence type="ECO:0000256" key="8">
    <source>
        <dbReference type="SAM" id="Phobius"/>
    </source>
</evidence>
<organism evidence="10 11">
    <name type="scientific">Candidatus Harrisonbacteria bacterium RIFCSPHIGHO2_02_FULL_42_16</name>
    <dbReference type="NCBI Taxonomy" id="1798404"/>
    <lineage>
        <taxon>Bacteria</taxon>
        <taxon>Candidatus Harrisoniibacteriota</taxon>
    </lineage>
</organism>
<dbReference type="AlphaFoldDB" id="A0A1G1ZIC0"/>
<accession>A0A1G1ZIC0</accession>
<reference evidence="10 11" key="1">
    <citation type="journal article" date="2016" name="Nat. Commun.">
        <title>Thousands of microbial genomes shed light on interconnected biogeochemical processes in an aquifer system.</title>
        <authorList>
            <person name="Anantharaman K."/>
            <person name="Brown C.T."/>
            <person name="Hug L.A."/>
            <person name="Sharon I."/>
            <person name="Castelle C.J."/>
            <person name="Probst A.J."/>
            <person name="Thomas B.C."/>
            <person name="Singh A."/>
            <person name="Wilkins M.J."/>
            <person name="Karaoz U."/>
            <person name="Brodie E.L."/>
            <person name="Williams K.H."/>
            <person name="Hubbard S.S."/>
            <person name="Banfield J.F."/>
        </authorList>
    </citation>
    <scope>NUCLEOTIDE SEQUENCE [LARGE SCALE GENOMIC DNA]</scope>
</reference>
<dbReference type="InterPro" id="IPR038731">
    <property type="entry name" value="RgtA/B/C-like"/>
</dbReference>
<feature type="transmembrane region" description="Helical" evidence="8">
    <location>
        <begin position="361"/>
        <end position="380"/>
    </location>
</feature>
<keyword evidence="7 8" id="KW-0472">Membrane</keyword>
<feature type="transmembrane region" description="Helical" evidence="8">
    <location>
        <begin position="97"/>
        <end position="118"/>
    </location>
</feature>
<proteinExistence type="predicted"/>
<evidence type="ECO:0000256" key="7">
    <source>
        <dbReference type="ARBA" id="ARBA00023136"/>
    </source>
</evidence>
<keyword evidence="6 8" id="KW-1133">Transmembrane helix</keyword>
<feature type="transmembrane region" description="Helical" evidence="8">
    <location>
        <begin position="185"/>
        <end position="215"/>
    </location>
</feature>
<dbReference type="STRING" id="1798404.A3B92_00650"/>
<dbReference type="EMBL" id="MHJG01000005">
    <property type="protein sequence ID" value="OGY64281.1"/>
    <property type="molecule type" value="Genomic_DNA"/>
</dbReference>
<comment type="subcellular location">
    <subcellularLocation>
        <location evidence="1">Cell membrane</location>
        <topology evidence="1">Multi-pass membrane protein</topology>
    </subcellularLocation>
</comment>
<dbReference type="PANTHER" id="PTHR33908">
    <property type="entry name" value="MANNOSYLTRANSFERASE YKCB-RELATED"/>
    <property type="match status" value="1"/>
</dbReference>
<feature type="transmembrane region" description="Helical" evidence="8">
    <location>
        <begin position="139"/>
        <end position="165"/>
    </location>
</feature>
<protein>
    <recommendedName>
        <fullName evidence="9">Glycosyltransferase RgtA/B/C/D-like domain-containing protein</fullName>
    </recommendedName>
</protein>
<keyword evidence="5 8" id="KW-0812">Transmembrane</keyword>
<sequence length="572" mass="66433">MSKILNSRNLLLVIIVLAFIFRIWGIGDRDLFGDEGVDAFRGVGYVDYLGTSFQTQPIDWFRDTTLPWWTNLSFHDFPPLAMIIQRAFFAVFGDSILVARLPAVIFGTLSVLLIYFIVRRFLREGIALLATFLFGINSVMVWIFRTSILEPILLFFILLNIYYFFKFIESMSGFRESIGFPKSIYWALFGVTFGFVALTKYTGVFLLPVYFVYLLIYDRKIFKSWQLYAALLIVFLLFTPVLIYNFYLYQATGHFDLQFAYLLGQETPEWTGLVGKVQAPFSEIWKNLATGAYESPSIFSSVVSYQIPFLVSAVMGFLYFLYRFVKKAGSQEERKLTIFLGLYLIFVTLLLAKIGSAHRFLALYGPIFVILSSVALNWLWAKSSALKFLVGVFLVWEIFYSINRNLIQVPDYGIAKLDHFLEEEFKGKESGVIPESDNPHLNVIIKKFVNNKKGVLRQAQDKRVLAMIVYNDNVELPILDWVFYRRFFYHSTPVLFVENFNKAISAQGENYFKNFTIYFVQSTENTLLNQFKKEKIAGLEFENRLQEKGLRPVKIIYGHNNLPMFRVYKFII</sequence>
<feature type="domain" description="Glycosyltransferase RgtA/B/C/D-like" evidence="9">
    <location>
        <begin position="77"/>
        <end position="244"/>
    </location>
</feature>
<evidence type="ECO:0000256" key="4">
    <source>
        <dbReference type="ARBA" id="ARBA00022679"/>
    </source>
</evidence>
<name>A0A1G1ZIC0_9BACT</name>
<evidence type="ECO:0000256" key="6">
    <source>
        <dbReference type="ARBA" id="ARBA00022989"/>
    </source>
</evidence>
<feature type="transmembrane region" description="Helical" evidence="8">
    <location>
        <begin position="336"/>
        <end position="355"/>
    </location>
</feature>
<feature type="transmembrane region" description="Helical" evidence="8">
    <location>
        <begin position="227"/>
        <end position="247"/>
    </location>
</feature>
<dbReference type="GO" id="GO:0005886">
    <property type="term" value="C:plasma membrane"/>
    <property type="evidence" value="ECO:0007669"/>
    <property type="project" value="UniProtKB-SubCell"/>
</dbReference>
<dbReference type="Pfam" id="PF13231">
    <property type="entry name" value="PMT_2"/>
    <property type="match status" value="1"/>
</dbReference>
<dbReference type="GO" id="GO:0009103">
    <property type="term" value="P:lipopolysaccharide biosynthetic process"/>
    <property type="evidence" value="ECO:0007669"/>
    <property type="project" value="UniProtKB-ARBA"/>
</dbReference>
<evidence type="ECO:0000256" key="3">
    <source>
        <dbReference type="ARBA" id="ARBA00022676"/>
    </source>
</evidence>
<dbReference type="GO" id="GO:0016763">
    <property type="term" value="F:pentosyltransferase activity"/>
    <property type="evidence" value="ECO:0007669"/>
    <property type="project" value="TreeGrafter"/>
</dbReference>